<name>A0A0B7AH60_9EUPU</name>
<dbReference type="GO" id="GO:0006891">
    <property type="term" value="P:intra-Golgi vesicle-mediated transport"/>
    <property type="evidence" value="ECO:0007669"/>
    <property type="project" value="TreeGrafter"/>
</dbReference>
<dbReference type="EMBL" id="HACG01032516">
    <property type="protein sequence ID" value="CEK79381.1"/>
    <property type="molecule type" value="Transcribed_RNA"/>
</dbReference>
<dbReference type="GO" id="GO:0005829">
    <property type="term" value="C:cytosol"/>
    <property type="evidence" value="ECO:0007669"/>
    <property type="project" value="GOC"/>
</dbReference>
<reference evidence="3" key="1">
    <citation type="submission" date="2014-12" db="EMBL/GenBank/DDBJ databases">
        <title>Insight into the proteome of Arion vulgaris.</title>
        <authorList>
            <person name="Aradska J."/>
            <person name="Bulat T."/>
            <person name="Smidak R."/>
            <person name="Sarate P."/>
            <person name="Gangsoo J."/>
            <person name="Sialana F."/>
            <person name="Bilban M."/>
            <person name="Lubec G."/>
        </authorList>
    </citation>
    <scope>NUCLEOTIDE SEQUENCE</scope>
    <source>
        <tissue evidence="3">Skin</tissue>
    </source>
</reference>
<gene>
    <name evidence="3" type="primary">ORF115105</name>
</gene>
<proteinExistence type="predicted"/>
<accession>A0A0B7AH60</accession>
<sequence length="335" mass="37696">QEIPVLVYFCLKNDHNQSMASMVGITVDGWQNTFYQSVEFVQPFRASHKIFTSGKKKYFQMVIHGNTSANFTLFDPKLETPECHDVELVLLNRHDQLLFVNHHQSVSLLWQLNSNIPVLPGLDLSFTCSYSCTLDTNPRPHEFDYSCSIHNFQTQYILSYTISSIEEDKSCTTGETAILEIKIEQLLDLELTDNTKLAYSVEANGIIWAIGGKSSGVFTMRDGRHTIILDVVPLQAGYQHFPLVTIYKYLDHLKDPLAEGDADKVDSDSDSSPLQPAPKTQRTISQLSATSVSSAQFISHLEDFNHGQVYNASRNKQIHVFPCQTTGDIDVSLVQ</sequence>
<dbReference type="InterPro" id="IPR022233">
    <property type="entry name" value="TRAPPC10/Trs130_C"/>
</dbReference>
<organism evidence="3">
    <name type="scientific">Arion vulgaris</name>
    <dbReference type="NCBI Taxonomy" id="1028688"/>
    <lineage>
        <taxon>Eukaryota</taxon>
        <taxon>Metazoa</taxon>
        <taxon>Spiralia</taxon>
        <taxon>Lophotrochozoa</taxon>
        <taxon>Mollusca</taxon>
        <taxon>Gastropoda</taxon>
        <taxon>Heterobranchia</taxon>
        <taxon>Euthyneura</taxon>
        <taxon>Panpulmonata</taxon>
        <taxon>Eupulmonata</taxon>
        <taxon>Stylommatophora</taxon>
        <taxon>Helicina</taxon>
        <taxon>Arionoidea</taxon>
        <taxon>Arionidae</taxon>
        <taxon>Arion</taxon>
    </lineage>
</organism>
<feature type="region of interest" description="Disordered" evidence="1">
    <location>
        <begin position="261"/>
        <end position="285"/>
    </location>
</feature>
<dbReference type="PANTHER" id="PTHR13251:SF3">
    <property type="entry name" value="TRAFFICKING PROTEIN PARTICLE COMPLEX SUBUNIT 10"/>
    <property type="match status" value="1"/>
</dbReference>
<evidence type="ECO:0000259" key="2">
    <source>
        <dbReference type="Pfam" id="PF12584"/>
    </source>
</evidence>
<dbReference type="InterPro" id="IPR045126">
    <property type="entry name" value="TRAPPC10/Trs130"/>
</dbReference>
<protein>
    <recommendedName>
        <fullName evidence="2">TRAPPC10/Trs130 C-terminal domain-containing protein</fullName>
    </recommendedName>
</protein>
<dbReference type="Pfam" id="PF12584">
    <property type="entry name" value="TRAPPC10"/>
    <property type="match status" value="1"/>
</dbReference>
<feature type="domain" description="TRAPPC10/Trs130 C-terminal" evidence="2">
    <location>
        <begin position="154"/>
        <end position="320"/>
    </location>
</feature>
<dbReference type="PANTHER" id="PTHR13251">
    <property type="entry name" value="EPILEPSY HOLOPROSENCEPHALY CANDIDATE 1/TMEM1"/>
    <property type="match status" value="1"/>
</dbReference>
<evidence type="ECO:0000256" key="1">
    <source>
        <dbReference type="SAM" id="MobiDB-lite"/>
    </source>
</evidence>
<dbReference type="GO" id="GO:0034498">
    <property type="term" value="P:early endosome to Golgi transport"/>
    <property type="evidence" value="ECO:0007669"/>
    <property type="project" value="TreeGrafter"/>
</dbReference>
<evidence type="ECO:0000313" key="3">
    <source>
        <dbReference type="EMBL" id="CEK79381.1"/>
    </source>
</evidence>
<dbReference type="GO" id="GO:1990071">
    <property type="term" value="C:TRAPPII protein complex"/>
    <property type="evidence" value="ECO:0007669"/>
    <property type="project" value="InterPro"/>
</dbReference>
<dbReference type="AlphaFoldDB" id="A0A0B7AH60"/>
<feature type="non-terminal residue" evidence="3">
    <location>
        <position position="1"/>
    </location>
</feature>